<dbReference type="EMBL" id="JAQQBS010000001">
    <property type="protein sequence ID" value="KAK0177087.1"/>
    <property type="molecule type" value="Genomic_DNA"/>
</dbReference>
<accession>A0AA39KXA5</accession>
<organism evidence="2 3">
    <name type="scientific">Microctonus aethiopoides</name>
    <dbReference type="NCBI Taxonomy" id="144406"/>
    <lineage>
        <taxon>Eukaryota</taxon>
        <taxon>Metazoa</taxon>
        <taxon>Ecdysozoa</taxon>
        <taxon>Arthropoda</taxon>
        <taxon>Hexapoda</taxon>
        <taxon>Insecta</taxon>
        <taxon>Pterygota</taxon>
        <taxon>Neoptera</taxon>
        <taxon>Endopterygota</taxon>
        <taxon>Hymenoptera</taxon>
        <taxon>Apocrita</taxon>
        <taxon>Ichneumonoidea</taxon>
        <taxon>Braconidae</taxon>
        <taxon>Euphorinae</taxon>
        <taxon>Microctonus</taxon>
    </lineage>
</organism>
<feature type="compositionally biased region" description="Acidic residues" evidence="1">
    <location>
        <begin position="97"/>
        <end position="113"/>
    </location>
</feature>
<evidence type="ECO:0000313" key="2">
    <source>
        <dbReference type="EMBL" id="KAK0177087.1"/>
    </source>
</evidence>
<sequence length="113" mass="12368">MESATFSPRAKSKRKIVCAVKGFESASNKDANDTVDRGCEVCRRASPEQWAVALSRRGDERIVLAERGGDSMVEVPYGSEDRQERVSDAAEFAEGADVAEDAEDAEVVQEERV</sequence>
<dbReference type="Proteomes" id="UP001168990">
    <property type="component" value="Unassembled WGS sequence"/>
</dbReference>
<dbReference type="AlphaFoldDB" id="A0AA39KXA5"/>
<evidence type="ECO:0000313" key="3">
    <source>
        <dbReference type="Proteomes" id="UP001168990"/>
    </source>
</evidence>
<proteinExistence type="predicted"/>
<feature type="region of interest" description="Disordered" evidence="1">
    <location>
        <begin position="73"/>
        <end position="113"/>
    </location>
</feature>
<comment type="caution">
    <text evidence="2">The sequence shown here is derived from an EMBL/GenBank/DDBJ whole genome shotgun (WGS) entry which is preliminary data.</text>
</comment>
<name>A0AA39KXA5_9HYME</name>
<evidence type="ECO:0000256" key="1">
    <source>
        <dbReference type="SAM" id="MobiDB-lite"/>
    </source>
</evidence>
<keyword evidence="3" id="KW-1185">Reference proteome</keyword>
<reference evidence="2" key="2">
    <citation type="submission" date="2023-03" db="EMBL/GenBank/DDBJ databases">
        <authorList>
            <person name="Inwood S.N."/>
            <person name="Skelly J.G."/>
            <person name="Guhlin J."/>
            <person name="Harrop T.W.R."/>
            <person name="Goldson S.G."/>
            <person name="Dearden P.K."/>
        </authorList>
    </citation>
    <scope>NUCLEOTIDE SEQUENCE</scope>
    <source>
        <strain evidence="2">Irish</strain>
        <tissue evidence="2">Whole body</tissue>
    </source>
</reference>
<reference evidence="2" key="1">
    <citation type="journal article" date="2023" name="bioRxiv">
        <title>Scaffold-level genome assemblies of two parasitoid biocontrol wasps reveal the parthenogenesis mechanism and an associated novel virus.</title>
        <authorList>
            <person name="Inwood S."/>
            <person name="Skelly J."/>
            <person name="Guhlin J."/>
            <person name="Harrop T."/>
            <person name="Goldson S."/>
            <person name="Dearden P."/>
        </authorList>
    </citation>
    <scope>NUCLEOTIDE SEQUENCE</scope>
    <source>
        <strain evidence="2">Irish</strain>
        <tissue evidence="2">Whole body</tissue>
    </source>
</reference>
<protein>
    <submittedName>
        <fullName evidence="2">Uncharacterized protein</fullName>
    </submittedName>
</protein>
<feature type="compositionally biased region" description="Basic and acidic residues" evidence="1">
    <location>
        <begin position="79"/>
        <end position="88"/>
    </location>
</feature>
<gene>
    <name evidence="2" type="ORF">PV328_001166</name>
</gene>